<dbReference type="EMBL" id="VKAC01000012">
    <property type="protein sequence ID" value="TXR52709.1"/>
    <property type="molecule type" value="Genomic_DNA"/>
</dbReference>
<dbReference type="Pfam" id="PF01738">
    <property type="entry name" value="DLH"/>
    <property type="match status" value="1"/>
</dbReference>
<evidence type="ECO:0000313" key="3">
    <source>
        <dbReference type="Proteomes" id="UP000321234"/>
    </source>
</evidence>
<dbReference type="Proteomes" id="UP000321234">
    <property type="component" value="Unassembled WGS sequence"/>
</dbReference>
<gene>
    <name evidence="2" type="ORF">FMM08_18325</name>
</gene>
<evidence type="ECO:0000259" key="1">
    <source>
        <dbReference type="Pfam" id="PF01738"/>
    </source>
</evidence>
<accession>A0A5C8Z602</accession>
<reference evidence="2 3" key="1">
    <citation type="submission" date="2019-07" db="EMBL/GenBank/DDBJ databases">
        <title>Quadrisphaera sp. strain DD2A genome sequencing and assembly.</title>
        <authorList>
            <person name="Kim I."/>
        </authorList>
    </citation>
    <scope>NUCLEOTIDE SEQUENCE [LARGE SCALE GENOMIC DNA]</scope>
    <source>
        <strain evidence="2 3">DD2A</strain>
    </source>
</reference>
<proteinExistence type="predicted"/>
<dbReference type="SUPFAM" id="SSF53474">
    <property type="entry name" value="alpha/beta-Hydrolases"/>
    <property type="match status" value="1"/>
</dbReference>
<dbReference type="OrthoDB" id="3208682at2"/>
<name>A0A5C8Z602_9ACTN</name>
<dbReference type="InterPro" id="IPR002925">
    <property type="entry name" value="Dienelactn_hydro"/>
</dbReference>
<dbReference type="InterPro" id="IPR051049">
    <property type="entry name" value="Dienelactone_hydrolase-like"/>
</dbReference>
<keyword evidence="3" id="KW-1185">Reference proteome</keyword>
<dbReference type="InterPro" id="IPR029058">
    <property type="entry name" value="AB_hydrolase_fold"/>
</dbReference>
<sequence length="273" mass="28374">MTTSTTRTTASGVRLTDVRLEPRPGGSPELHGVLGVPDRAVHGDGPWPGVVVVHEAFGVDDVMRRQVERLAEAGYLALMPDLFTAGGARRCLTATFRALAAGRGRAFEDVAAAREQLVALAECTGRIGVIGFCMGGAFALQLASPSRPGGDYAASSVNYGRLPGDDVELDALLAGACPVVGSYGGRDASLKGAADRLERALSHAGVPHDVRQYPSAGHSFLNDAPTGPRLLRPVMQRVIGAGPEPEAAADAWDRIEAFFAEHLGGAQARGADA</sequence>
<keyword evidence="2" id="KW-0378">Hydrolase</keyword>
<dbReference type="AlphaFoldDB" id="A0A5C8Z602"/>
<dbReference type="Gene3D" id="3.40.50.1820">
    <property type="entry name" value="alpha/beta hydrolase"/>
    <property type="match status" value="1"/>
</dbReference>
<organism evidence="2 3">
    <name type="scientific">Quadrisphaera setariae</name>
    <dbReference type="NCBI Taxonomy" id="2593304"/>
    <lineage>
        <taxon>Bacteria</taxon>
        <taxon>Bacillati</taxon>
        <taxon>Actinomycetota</taxon>
        <taxon>Actinomycetes</taxon>
        <taxon>Kineosporiales</taxon>
        <taxon>Kineosporiaceae</taxon>
        <taxon>Quadrisphaera</taxon>
    </lineage>
</organism>
<dbReference type="PANTHER" id="PTHR46623:SF6">
    <property type="entry name" value="ALPHA_BETA-HYDROLASES SUPERFAMILY PROTEIN"/>
    <property type="match status" value="1"/>
</dbReference>
<protein>
    <submittedName>
        <fullName evidence="2">Dienelactone hydrolase family protein</fullName>
    </submittedName>
</protein>
<feature type="domain" description="Dienelactone hydrolase" evidence="1">
    <location>
        <begin position="33"/>
        <end position="262"/>
    </location>
</feature>
<comment type="caution">
    <text evidence="2">The sequence shown here is derived from an EMBL/GenBank/DDBJ whole genome shotgun (WGS) entry which is preliminary data.</text>
</comment>
<dbReference type="PANTHER" id="PTHR46623">
    <property type="entry name" value="CARBOXYMETHYLENEBUTENOLIDASE-RELATED"/>
    <property type="match status" value="1"/>
</dbReference>
<dbReference type="GO" id="GO:0016787">
    <property type="term" value="F:hydrolase activity"/>
    <property type="evidence" value="ECO:0007669"/>
    <property type="project" value="UniProtKB-KW"/>
</dbReference>
<evidence type="ECO:0000313" key="2">
    <source>
        <dbReference type="EMBL" id="TXR52709.1"/>
    </source>
</evidence>